<evidence type="ECO:0000313" key="2">
    <source>
        <dbReference type="WBParaSite" id="ALUE_0000191101-mRNA-1"/>
    </source>
</evidence>
<proteinExistence type="predicted"/>
<protein>
    <submittedName>
        <fullName evidence="2">Ovule protein</fullName>
    </submittedName>
</protein>
<keyword evidence="1" id="KW-1185">Reference proteome</keyword>
<dbReference type="Proteomes" id="UP000036681">
    <property type="component" value="Unplaced"/>
</dbReference>
<reference evidence="2" key="1">
    <citation type="submission" date="2017-02" db="UniProtKB">
        <authorList>
            <consortium name="WormBaseParasite"/>
        </authorList>
    </citation>
    <scope>IDENTIFICATION</scope>
</reference>
<dbReference type="WBParaSite" id="ALUE_0000191101-mRNA-1">
    <property type="protein sequence ID" value="ALUE_0000191101-mRNA-1"/>
    <property type="gene ID" value="ALUE_0000191101"/>
</dbReference>
<evidence type="ECO:0000313" key="1">
    <source>
        <dbReference type="Proteomes" id="UP000036681"/>
    </source>
</evidence>
<sequence>MRKCYVARQVNRLLRVDHCRCHHAHRFHVPMPYKNRKFHLDKHYIFERIK</sequence>
<organism evidence="1 2">
    <name type="scientific">Ascaris lumbricoides</name>
    <name type="common">Giant roundworm</name>
    <dbReference type="NCBI Taxonomy" id="6252"/>
    <lineage>
        <taxon>Eukaryota</taxon>
        <taxon>Metazoa</taxon>
        <taxon>Ecdysozoa</taxon>
        <taxon>Nematoda</taxon>
        <taxon>Chromadorea</taxon>
        <taxon>Rhabditida</taxon>
        <taxon>Spirurina</taxon>
        <taxon>Ascaridomorpha</taxon>
        <taxon>Ascaridoidea</taxon>
        <taxon>Ascarididae</taxon>
        <taxon>Ascaris</taxon>
    </lineage>
</organism>
<accession>A0A0M3HK66</accession>
<dbReference type="AlphaFoldDB" id="A0A0M3HK66"/>
<name>A0A0M3HK66_ASCLU</name>